<feature type="transmembrane region" description="Helical" evidence="1">
    <location>
        <begin position="36"/>
        <end position="56"/>
    </location>
</feature>
<gene>
    <name evidence="2" type="ORF">COV04_01125</name>
</gene>
<protein>
    <recommendedName>
        <fullName evidence="4">PQ-loop repeat-containing protein</fullName>
    </recommendedName>
</protein>
<reference evidence="2 3" key="1">
    <citation type="submission" date="2017-09" db="EMBL/GenBank/DDBJ databases">
        <title>Depth-based differentiation of microbial function through sediment-hosted aquifers and enrichment of novel symbionts in the deep terrestrial subsurface.</title>
        <authorList>
            <person name="Probst A.J."/>
            <person name="Ladd B."/>
            <person name="Jarett J.K."/>
            <person name="Geller-Mcgrath D.E."/>
            <person name="Sieber C.M."/>
            <person name="Emerson J.B."/>
            <person name="Anantharaman K."/>
            <person name="Thomas B.C."/>
            <person name="Malmstrom R."/>
            <person name="Stieglmeier M."/>
            <person name="Klingl A."/>
            <person name="Woyke T."/>
            <person name="Ryan C.M."/>
            <person name="Banfield J.F."/>
        </authorList>
    </citation>
    <scope>NUCLEOTIDE SEQUENCE [LARGE SCALE GENOMIC DNA]</scope>
    <source>
        <strain evidence="2">CG10_big_fil_rev_8_21_14_0_10_48_11</strain>
    </source>
</reference>
<sequence length="193" mass="21255">MESYKLLFGYLGTAFALVSYLPYFRDILHGVTKPHVFTWLIWGVLNATVFSIQLAAGGGAGALITGIVALANFSIAVLALRHRADKFTKTDWLTLTAAFGAILLWRLVNLPAVSVALIAFTDVLGFLPSYRKGFLKPFEETISSWGLGAVSFLFALFALETYTLATWLYPTALVLLNGGFTLMLLVRRRQLKT</sequence>
<keyword evidence="1" id="KW-0812">Transmembrane</keyword>
<evidence type="ECO:0000313" key="2">
    <source>
        <dbReference type="EMBL" id="PJE76115.1"/>
    </source>
</evidence>
<keyword evidence="1" id="KW-1133">Transmembrane helix</keyword>
<dbReference type="AlphaFoldDB" id="A0A2M8LFA9"/>
<evidence type="ECO:0000313" key="3">
    <source>
        <dbReference type="Proteomes" id="UP000231152"/>
    </source>
</evidence>
<feature type="transmembrane region" description="Helical" evidence="1">
    <location>
        <begin position="62"/>
        <end position="80"/>
    </location>
</feature>
<dbReference type="EMBL" id="PFET01000005">
    <property type="protein sequence ID" value="PJE76115.1"/>
    <property type="molecule type" value="Genomic_DNA"/>
</dbReference>
<feature type="transmembrane region" description="Helical" evidence="1">
    <location>
        <begin position="6"/>
        <end position="24"/>
    </location>
</feature>
<evidence type="ECO:0008006" key="4">
    <source>
        <dbReference type="Google" id="ProtNLM"/>
    </source>
</evidence>
<dbReference type="Proteomes" id="UP000231152">
    <property type="component" value="Unassembled WGS sequence"/>
</dbReference>
<name>A0A2M8LFA9_9BACT</name>
<organism evidence="2 3">
    <name type="scientific">Candidatus Uhrbacteria bacterium CG10_big_fil_rev_8_21_14_0_10_48_11</name>
    <dbReference type="NCBI Taxonomy" id="1975037"/>
    <lineage>
        <taxon>Bacteria</taxon>
        <taxon>Candidatus Uhriibacteriota</taxon>
    </lineage>
</organism>
<accession>A0A2M8LFA9</accession>
<comment type="caution">
    <text evidence="2">The sequence shown here is derived from an EMBL/GenBank/DDBJ whole genome shotgun (WGS) entry which is preliminary data.</text>
</comment>
<feature type="transmembrane region" description="Helical" evidence="1">
    <location>
        <begin position="165"/>
        <end position="186"/>
    </location>
</feature>
<evidence type="ECO:0000256" key="1">
    <source>
        <dbReference type="SAM" id="Phobius"/>
    </source>
</evidence>
<proteinExistence type="predicted"/>
<keyword evidence="1" id="KW-0472">Membrane</keyword>